<evidence type="ECO:0000313" key="1">
    <source>
        <dbReference type="EMBL" id="CAL1674564.1"/>
    </source>
</evidence>
<proteinExistence type="predicted"/>
<organism evidence="1 2">
    <name type="scientific">Lasius platythorax</name>
    <dbReference type="NCBI Taxonomy" id="488582"/>
    <lineage>
        <taxon>Eukaryota</taxon>
        <taxon>Metazoa</taxon>
        <taxon>Ecdysozoa</taxon>
        <taxon>Arthropoda</taxon>
        <taxon>Hexapoda</taxon>
        <taxon>Insecta</taxon>
        <taxon>Pterygota</taxon>
        <taxon>Neoptera</taxon>
        <taxon>Endopterygota</taxon>
        <taxon>Hymenoptera</taxon>
        <taxon>Apocrita</taxon>
        <taxon>Aculeata</taxon>
        <taxon>Formicoidea</taxon>
        <taxon>Formicidae</taxon>
        <taxon>Formicinae</taxon>
        <taxon>Lasius</taxon>
        <taxon>Lasius</taxon>
    </lineage>
</organism>
<protein>
    <submittedName>
        <fullName evidence="1">Uncharacterized protein</fullName>
    </submittedName>
</protein>
<dbReference type="Proteomes" id="UP001497644">
    <property type="component" value="Chromosome 10"/>
</dbReference>
<keyword evidence="2" id="KW-1185">Reference proteome</keyword>
<accession>A0AAV2N4J7</accession>
<gene>
    <name evidence="1" type="ORF">LPLAT_LOCUS1151</name>
</gene>
<name>A0AAV2N4J7_9HYME</name>
<evidence type="ECO:0000313" key="2">
    <source>
        <dbReference type="Proteomes" id="UP001497644"/>
    </source>
</evidence>
<reference evidence="1" key="1">
    <citation type="submission" date="2024-04" db="EMBL/GenBank/DDBJ databases">
        <authorList>
            <consortium name="Molecular Ecology Group"/>
        </authorList>
    </citation>
    <scope>NUCLEOTIDE SEQUENCE</scope>
</reference>
<dbReference type="AlphaFoldDB" id="A0AAV2N4J7"/>
<dbReference type="EMBL" id="OZ034833">
    <property type="protein sequence ID" value="CAL1674564.1"/>
    <property type="molecule type" value="Genomic_DNA"/>
</dbReference>
<sequence length="22" mass="2441">MILQACSNVEISCTNAHTFSDR</sequence>